<evidence type="ECO:0000313" key="2">
    <source>
        <dbReference type="Proteomes" id="UP001329915"/>
    </source>
</evidence>
<dbReference type="AlphaFoldDB" id="A0AAU0URI8"/>
<dbReference type="RefSeq" id="WP_366922373.1">
    <property type="nucleotide sequence ID" value="NZ_CP121694.1"/>
</dbReference>
<dbReference type="Proteomes" id="UP001329915">
    <property type="component" value="Chromosome"/>
</dbReference>
<keyword evidence="2" id="KW-1185">Reference proteome</keyword>
<reference evidence="1 2" key="1">
    <citation type="submission" date="2023-04" db="EMBL/GenBank/DDBJ databases">
        <authorList>
            <person name="Hsu D."/>
        </authorList>
    </citation>
    <scope>NUCLEOTIDE SEQUENCE [LARGE SCALE GENOMIC DNA]</scope>
    <source>
        <strain evidence="1 2">MK1</strain>
    </source>
</reference>
<sequence length="79" mass="8528">MPRCMDCGNDTTFSSSAIPNGAPWANGPYSGLVASFSEGQVKHVENMGAAYEVAQEAFQRPEGYFDTCHHCGSANLQWP</sequence>
<evidence type="ECO:0000313" key="1">
    <source>
        <dbReference type="EMBL" id="WRO22982.1"/>
    </source>
</evidence>
<accession>A0AAU0URI8</accession>
<protein>
    <submittedName>
        <fullName evidence="1">Uncharacterized protein</fullName>
    </submittedName>
</protein>
<proteinExistence type="predicted"/>
<gene>
    <name evidence="1" type="ORF">MFMK1_002828</name>
</gene>
<dbReference type="KEGG" id="dbc:MFMK1_002828"/>
<dbReference type="EMBL" id="CP121694">
    <property type="protein sequence ID" value="WRO22982.1"/>
    <property type="molecule type" value="Genomic_DNA"/>
</dbReference>
<organism evidence="1 2">
    <name type="scientific">Metallumcola ferriviriculae</name>
    <dbReference type="NCBI Taxonomy" id="3039180"/>
    <lineage>
        <taxon>Bacteria</taxon>
        <taxon>Bacillati</taxon>
        <taxon>Bacillota</taxon>
        <taxon>Clostridia</taxon>
        <taxon>Neomoorellales</taxon>
        <taxon>Desulfitibacteraceae</taxon>
        <taxon>Metallumcola</taxon>
    </lineage>
</organism>
<name>A0AAU0URI8_9FIRM</name>